<name>A0AAU8LU45_9BACT</name>
<protein>
    <recommendedName>
        <fullName evidence="2">Peptidylprolyl isomerase</fullName>
    </recommendedName>
</protein>
<gene>
    <name evidence="1" type="ORF">Q3M24_21340</name>
</gene>
<proteinExistence type="predicted"/>
<dbReference type="KEGG" id="eaj:Q3M24_21340"/>
<reference evidence="1" key="2">
    <citation type="submission" date="2024-06" db="EMBL/GenBank/DDBJ databases">
        <authorList>
            <person name="Plum-Jensen L.E."/>
            <person name="Schramm A."/>
            <person name="Marshall I.P.G."/>
        </authorList>
    </citation>
    <scope>NUCLEOTIDE SEQUENCE</scope>
    <source>
        <strain evidence="1">Rat1</strain>
    </source>
</reference>
<sequence>MLKVDELITKMQQETIKKNFAARILQNEMRAKMMAERVPQKFMQTDILPIVQPAMIEKVRKLMQAQMMETLKVR</sequence>
<evidence type="ECO:0008006" key="2">
    <source>
        <dbReference type="Google" id="ProtNLM"/>
    </source>
</evidence>
<evidence type="ECO:0000313" key="1">
    <source>
        <dbReference type="EMBL" id="XCN72801.1"/>
    </source>
</evidence>
<accession>A0AAU8LU45</accession>
<dbReference type="AlphaFoldDB" id="A0AAU8LU45"/>
<dbReference type="EMBL" id="CP159373">
    <property type="protein sequence ID" value="XCN72801.1"/>
    <property type="molecule type" value="Genomic_DNA"/>
</dbReference>
<organism evidence="1">
    <name type="scientific">Candidatus Electrothrix aestuarii</name>
    <dbReference type="NCBI Taxonomy" id="3062594"/>
    <lineage>
        <taxon>Bacteria</taxon>
        <taxon>Pseudomonadati</taxon>
        <taxon>Thermodesulfobacteriota</taxon>
        <taxon>Desulfobulbia</taxon>
        <taxon>Desulfobulbales</taxon>
        <taxon>Desulfobulbaceae</taxon>
        <taxon>Candidatus Electrothrix</taxon>
    </lineage>
</organism>
<reference evidence="1" key="1">
    <citation type="journal article" date="2024" name="Syst. Appl. Microbiol.">
        <title>First single-strain enrichments of Electrothrix cable bacteria, description of E. aestuarii sp. nov. and E. rattekaaiensis sp. nov., and proposal of a cable bacteria taxonomy following the rules of the SeqCode.</title>
        <authorList>
            <person name="Plum-Jensen L.E."/>
            <person name="Schramm A."/>
            <person name="Marshall I.P.G."/>
        </authorList>
    </citation>
    <scope>NUCLEOTIDE SEQUENCE</scope>
    <source>
        <strain evidence="1">Rat1</strain>
    </source>
</reference>